<feature type="compositionally biased region" description="Acidic residues" evidence="2">
    <location>
        <begin position="296"/>
        <end position="305"/>
    </location>
</feature>
<dbReference type="Pfam" id="PF08939">
    <property type="entry name" value="Bles03"/>
    <property type="match status" value="1"/>
</dbReference>
<feature type="compositionally biased region" description="Basic and acidic residues" evidence="2">
    <location>
        <begin position="306"/>
        <end position="317"/>
    </location>
</feature>
<dbReference type="PANTHER" id="PTHR31977">
    <property type="entry name" value="UPF0696 PROTEIN C11ORF68"/>
    <property type="match status" value="1"/>
</dbReference>
<name>F8NRC5_SERL9</name>
<reference evidence="3" key="1">
    <citation type="submission" date="2011-04" db="EMBL/GenBank/DDBJ databases">
        <title>Evolution of plant cell wall degrading machinery underlies the functional diversity of forest fungi.</title>
        <authorList>
            <consortium name="US DOE Joint Genome Institute (JGI-PGF)"/>
            <person name="Eastwood D.C."/>
            <person name="Floudas D."/>
            <person name="Binder M."/>
            <person name="Majcherczyk A."/>
            <person name="Schneider P."/>
            <person name="Aerts A."/>
            <person name="Asiegbu F.O."/>
            <person name="Baker S.E."/>
            <person name="Barry K."/>
            <person name="Bendiksby M."/>
            <person name="Blumentritt M."/>
            <person name="Coutinho P.M."/>
            <person name="Cullen D."/>
            <person name="Cullen D."/>
            <person name="Gathman A."/>
            <person name="Goodell B."/>
            <person name="Henrissat B."/>
            <person name="Ihrmark K."/>
            <person name="Kauserud H."/>
            <person name="Kohler A."/>
            <person name="LaButti K."/>
            <person name="Lapidus A."/>
            <person name="Lavin J.L."/>
            <person name="Lee Y.-H."/>
            <person name="Lindquist E."/>
            <person name="Lilly W."/>
            <person name="Lucas S."/>
            <person name="Morin E."/>
            <person name="Murat C."/>
            <person name="Oguiza J.A."/>
            <person name="Park J."/>
            <person name="Pisabarro A.G."/>
            <person name="Riley R."/>
            <person name="Rosling A."/>
            <person name="Salamov A."/>
            <person name="Schmidt O."/>
            <person name="Schmutz J."/>
            <person name="Skrede I."/>
            <person name="Stenlid J."/>
            <person name="Wiebenga A."/>
            <person name="Xie X."/>
            <person name="Kues U."/>
            <person name="Hibbett D.S."/>
            <person name="Hoffmeister D."/>
            <person name="Hogberg N."/>
            <person name="Martin F."/>
            <person name="Grigoriev I.V."/>
            <person name="Watkinson S.C."/>
        </authorList>
    </citation>
    <scope>NUCLEOTIDE SEQUENCE</scope>
    <source>
        <strain evidence="3">S7.9</strain>
    </source>
</reference>
<dbReference type="RefSeq" id="XP_007316417.1">
    <property type="nucleotide sequence ID" value="XM_007316355.1"/>
</dbReference>
<gene>
    <name evidence="3" type="ORF">SERLADRAFT_463076</name>
</gene>
<evidence type="ECO:0000313" key="3">
    <source>
        <dbReference type="EMBL" id="EGO26244.1"/>
    </source>
</evidence>
<evidence type="ECO:0000256" key="1">
    <source>
        <dbReference type="ARBA" id="ARBA00010568"/>
    </source>
</evidence>
<dbReference type="KEGG" id="sla:SERLADRAFT_463076"/>
<feature type="compositionally biased region" description="Basic residues" evidence="2">
    <location>
        <begin position="279"/>
        <end position="289"/>
    </location>
</feature>
<feature type="region of interest" description="Disordered" evidence="2">
    <location>
        <begin position="274"/>
        <end position="347"/>
    </location>
</feature>
<comment type="similarity">
    <text evidence="1">Belongs to the UPF0696 family.</text>
</comment>
<dbReference type="EMBL" id="GL945432">
    <property type="protein sequence ID" value="EGO26244.1"/>
    <property type="molecule type" value="Genomic_DNA"/>
</dbReference>
<protein>
    <submittedName>
        <fullName evidence="3">Uncharacterized protein</fullName>
    </submittedName>
</protein>
<sequence>MTNDVVNEDKAPKEYAYYWSQDSSLTLDEFLDKYKPSMVQNDGTKPWIWVKGAEASKKDTGTIQAEEEASALLQEVSKKVEDIKNDASIPVRSNKKTGAKSKKELREQVQTEATDKLKAISIKHGYVSGKWLIFAPPDRVDSVWSSVAKSLVNGPLLSTAAFLTKVATSPESETQHYQHVICLYMPDVYDKNSVTDVMKVLLRNHGVNLSGVKSDLYTVIGLDSKHPSGIPSTVWKNTALMKDTEIKELKDAYFSDLSAAKKVTITKVPEVNDASTVGSKRKPPLKKKEKAKEDDPFASDEDDNQVDEKRRKNEVKMKKAGTSAKKRASESETEEEDVKPKKRKIMK</sequence>
<evidence type="ECO:0000256" key="2">
    <source>
        <dbReference type="SAM" id="MobiDB-lite"/>
    </source>
</evidence>
<dbReference type="Gene3D" id="3.30.760.10">
    <property type="entry name" value="RNA Cap, Translation Initiation Factor Eif4e"/>
    <property type="match status" value="1"/>
</dbReference>
<dbReference type="InterPro" id="IPR023398">
    <property type="entry name" value="TIF_eIF4e-like"/>
</dbReference>
<dbReference type="Proteomes" id="UP000008064">
    <property type="component" value="Unassembled WGS sequence"/>
</dbReference>
<dbReference type="OrthoDB" id="10067381at2759"/>
<dbReference type="InterPro" id="IPR015034">
    <property type="entry name" value="Bles03"/>
</dbReference>
<accession>F8NRC5</accession>
<dbReference type="HOGENOM" id="CLU_062058_0_0_1"/>
<dbReference type="PANTHER" id="PTHR31977:SF1">
    <property type="entry name" value="UPF0696 PROTEIN C11ORF68"/>
    <property type="match status" value="1"/>
</dbReference>
<dbReference type="AlphaFoldDB" id="F8NRC5"/>
<organism>
    <name type="scientific">Serpula lacrymans var. lacrymans (strain S7.9)</name>
    <name type="common">Dry rot fungus</name>
    <dbReference type="NCBI Taxonomy" id="578457"/>
    <lineage>
        <taxon>Eukaryota</taxon>
        <taxon>Fungi</taxon>
        <taxon>Dikarya</taxon>
        <taxon>Basidiomycota</taxon>
        <taxon>Agaricomycotina</taxon>
        <taxon>Agaricomycetes</taxon>
        <taxon>Agaricomycetidae</taxon>
        <taxon>Boletales</taxon>
        <taxon>Coniophorineae</taxon>
        <taxon>Serpulaceae</taxon>
        <taxon>Serpula</taxon>
    </lineage>
</organism>
<dbReference type="SUPFAM" id="SSF55418">
    <property type="entry name" value="eIF4e-like"/>
    <property type="match status" value="1"/>
</dbReference>
<dbReference type="GeneID" id="18818488"/>
<proteinExistence type="inferred from homology"/>